<dbReference type="InterPro" id="IPR036047">
    <property type="entry name" value="F-box-like_dom_sf"/>
</dbReference>
<dbReference type="Gene3D" id="3.80.10.10">
    <property type="entry name" value="Ribonuclease Inhibitor"/>
    <property type="match status" value="1"/>
</dbReference>
<name>A0A0D3EQ25_9ORYZ</name>
<evidence type="ECO:0000313" key="4">
    <source>
        <dbReference type="Proteomes" id="UP000026960"/>
    </source>
</evidence>
<dbReference type="Proteomes" id="UP000026960">
    <property type="component" value="Chromosome 1"/>
</dbReference>
<accession>A0A0D3EQ25</accession>
<dbReference type="InterPro" id="IPR032675">
    <property type="entry name" value="LRR_dom_sf"/>
</dbReference>
<dbReference type="Gene3D" id="1.20.1280.50">
    <property type="match status" value="1"/>
</dbReference>
<dbReference type="STRING" id="65489.A0A0D3EQ25"/>
<dbReference type="InterPro" id="IPR001810">
    <property type="entry name" value="F-box_dom"/>
</dbReference>
<proteinExistence type="predicted"/>
<protein>
    <submittedName>
        <fullName evidence="3">Uncharacterized protein</fullName>
    </submittedName>
</protein>
<dbReference type="Gramene" id="OBART01G19290.2">
    <property type="protein sequence ID" value="OBART01G19290.2"/>
    <property type="gene ID" value="OBART01G19290"/>
</dbReference>
<dbReference type="SUPFAM" id="SSF81383">
    <property type="entry name" value="F-box domain"/>
    <property type="match status" value="1"/>
</dbReference>
<dbReference type="SUPFAM" id="SSF52047">
    <property type="entry name" value="RNI-like"/>
    <property type="match status" value="1"/>
</dbReference>
<evidence type="ECO:0000259" key="2">
    <source>
        <dbReference type="Pfam" id="PF23622"/>
    </source>
</evidence>
<dbReference type="PANTHER" id="PTHR34145:SF48">
    <property type="entry name" value="OS01G0553400 PROTEIN"/>
    <property type="match status" value="1"/>
</dbReference>
<dbReference type="InterPro" id="IPR053772">
    <property type="entry name" value="At1g61320/At1g61330-like"/>
</dbReference>
<evidence type="ECO:0000259" key="1">
    <source>
        <dbReference type="Pfam" id="PF00646"/>
    </source>
</evidence>
<reference evidence="3" key="2">
    <citation type="submission" date="2015-03" db="UniProtKB">
        <authorList>
            <consortium name="EnsemblPlants"/>
        </authorList>
    </citation>
    <scope>IDENTIFICATION</scope>
</reference>
<reference evidence="3" key="1">
    <citation type="journal article" date="2009" name="Rice">
        <title>De Novo Next Generation Sequencing of Plant Genomes.</title>
        <authorList>
            <person name="Rounsley S."/>
            <person name="Marri P.R."/>
            <person name="Yu Y."/>
            <person name="He R."/>
            <person name="Sisneros N."/>
            <person name="Goicoechea J.L."/>
            <person name="Lee S.J."/>
            <person name="Angelova A."/>
            <person name="Kudrna D."/>
            <person name="Luo M."/>
            <person name="Affourtit J."/>
            <person name="Desany B."/>
            <person name="Knight J."/>
            <person name="Niazi F."/>
            <person name="Egholm M."/>
            <person name="Wing R.A."/>
        </authorList>
    </citation>
    <scope>NUCLEOTIDE SEQUENCE [LARGE SCALE GENOMIC DNA]</scope>
    <source>
        <strain evidence="3">cv. IRGC 105608</strain>
    </source>
</reference>
<dbReference type="PANTHER" id="PTHR34145">
    <property type="entry name" value="OS02G0105600 PROTEIN"/>
    <property type="match status" value="1"/>
</dbReference>
<dbReference type="eggNOG" id="ENOG502RYMX">
    <property type="taxonomic scope" value="Eukaryota"/>
</dbReference>
<evidence type="ECO:0000313" key="3">
    <source>
        <dbReference type="EnsemblPlants" id="OBART01G19290.2"/>
    </source>
</evidence>
<feature type="domain" description="At1g61320/AtMIF1 LRR" evidence="2">
    <location>
        <begin position="137"/>
        <end position="500"/>
    </location>
</feature>
<keyword evidence="4" id="KW-1185">Reference proteome</keyword>
<dbReference type="EnsemblPlants" id="OBART01G19290.2">
    <property type="protein sequence ID" value="OBART01G19290.2"/>
    <property type="gene ID" value="OBART01G19290"/>
</dbReference>
<sequence>MDLPSPPLQPQQAPPPTTAVFIGSSMPARRAHMEDGICPVNKRRRLALSPCAEVYNSKRIRSQWVDFQSLPEDILSRIMSKLTLKQAVQMSMVSSVFRRAWIFHPDLLFGTEELFGTSDRQLRALSTNGFIDTINFVLRKHSGLGVSDFGVKFELWKEHARDIDGWISFAIASKARVLVLNFSPYIGLRENSYSFPCHLFNDRNGSHFKVLQLDTVTFGPTPDFCGFANLTMLTLKHVLVLDNFQYFLPKCPALEWLEILMCSQLHNLHVSEPLPRLEFLRVQGCAINKIELHAPKLTTFEYRGCFKVIIALHKCLKLKTASIASHIEDNLEYVFTGLPNGLPHVERLHVKVFVRTQNFLGVFQIPGFTQPPLKFINLRHLIMRITFGSAKRFGKNAVLQLAYLLEAAPLLVDLHLDMTCADICEDPPARDVIIHRPYYNLKRACMTGFNGNGGQIALVRFILRNAVKLEKMTIVPKGRRTGKMMGEYELSLRMIRKKIVPKDKNGVLVIL</sequence>
<dbReference type="PaxDb" id="65489-OBART01G19290.2"/>
<feature type="domain" description="F-box" evidence="1">
    <location>
        <begin position="68"/>
        <end position="101"/>
    </location>
</feature>
<dbReference type="AlphaFoldDB" id="A0A0D3EQ25"/>
<dbReference type="InterPro" id="IPR055357">
    <property type="entry name" value="LRR_At1g61320_AtMIF1"/>
</dbReference>
<organism evidence="3">
    <name type="scientific">Oryza barthii</name>
    <dbReference type="NCBI Taxonomy" id="65489"/>
    <lineage>
        <taxon>Eukaryota</taxon>
        <taxon>Viridiplantae</taxon>
        <taxon>Streptophyta</taxon>
        <taxon>Embryophyta</taxon>
        <taxon>Tracheophyta</taxon>
        <taxon>Spermatophyta</taxon>
        <taxon>Magnoliopsida</taxon>
        <taxon>Liliopsida</taxon>
        <taxon>Poales</taxon>
        <taxon>Poaceae</taxon>
        <taxon>BOP clade</taxon>
        <taxon>Oryzoideae</taxon>
        <taxon>Oryzeae</taxon>
        <taxon>Oryzinae</taxon>
        <taxon>Oryza</taxon>
    </lineage>
</organism>
<dbReference type="Pfam" id="PF00646">
    <property type="entry name" value="F-box"/>
    <property type="match status" value="1"/>
</dbReference>
<dbReference type="Pfam" id="PF23622">
    <property type="entry name" value="LRR_At1g61320_AtMIF1"/>
    <property type="match status" value="1"/>
</dbReference>